<dbReference type="RefSeq" id="WP_203696409.1">
    <property type="nucleotide sequence ID" value="NZ_BAAALC010000009.1"/>
</dbReference>
<name>A0A8J3KUS2_9ACTN</name>
<dbReference type="AlphaFoldDB" id="A0A8J3KUS2"/>
<accession>A0A8J3KUS2</accession>
<keyword evidence="2" id="KW-1185">Reference proteome</keyword>
<evidence type="ECO:0000313" key="1">
    <source>
        <dbReference type="EMBL" id="GIG09432.1"/>
    </source>
</evidence>
<dbReference type="EMBL" id="BONI01000065">
    <property type="protein sequence ID" value="GIG09432.1"/>
    <property type="molecule type" value="Genomic_DNA"/>
</dbReference>
<gene>
    <name evidence="1" type="ORF">Cco03nite_61320</name>
</gene>
<protein>
    <submittedName>
        <fullName evidence="1">Uncharacterized protein</fullName>
    </submittedName>
</protein>
<proteinExistence type="predicted"/>
<comment type="caution">
    <text evidence="1">The sequence shown here is derived from an EMBL/GenBank/DDBJ whole genome shotgun (WGS) entry which is preliminary data.</text>
</comment>
<dbReference type="Proteomes" id="UP000630887">
    <property type="component" value="Unassembled WGS sequence"/>
</dbReference>
<sequence length="104" mass="12213">MNPATAPALRVAELCDLRYSRACLRAAHRQGRRPRPQRLRHRVEVHRWARRRPGDADAGRFAREAERRARRRLHRALRAAVRDPHAPGLDIPPYHHRHGAHWLV</sequence>
<evidence type="ECO:0000313" key="2">
    <source>
        <dbReference type="Proteomes" id="UP000630887"/>
    </source>
</evidence>
<reference evidence="1 2" key="1">
    <citation type="submission" date="2021-01" db="EMBL/GenBank/DDBJ databases">
        <title>Whole genome shotgun sequence of Catellatospora coxensis NBRC 107359.</title>
        <authorList>
            <person name="Komaki H."/>
            <person name="Tamura T."/>
        </authorList>
    </citation>
    <scope>NUCLEOTIDE SEQUENCE [LARGE SCALE GENOMIC DNA]</scope>
    <source>
        <strain evidence="1 2">NBRC 107359</strain>
    </source>
</reference>
<organism evidence="1 2">
    <name type="scientific">Catellatospora coxensis</name>
    <dbReference type="NCBI Taxonomy" id="310354"/>
    <lineage>
        <taxon>Bacteria</taxon>
        <taxon>Bacillati</taxon>
        <taxon>Actinomycetota</taxon>
        <taxon>Actinomycetes</taxon>
        <taxon>Micromonosporales</taxon>
        <taxon>Micromonosporaceae</taxon>
        <taxon>Catellatospora</taxon>
    </lineage>
</organism>